<dbReference type="AlphaFoldDB" id="A0A1I1N922"/>
<proteinExistence type="predicted"/>
<keyword evidence="2" id="KW-1185">Reference proteome</keyword>
<evidence type="ECO:0000313" key="2">
    <source>
        <dbReference type="Proteomes" id="UP000199438"/>
    </source>
</evidence>
<dbReference type="Gene3D" id="2.30.320.10">
    <property type="entry name" value="YwqG-like"/>
    <property type="match status" value="1"/>
</dbReference>
<evidence type="ECO:0000313" key="1">
    <source>
        <dbReference type="EMBL" id="SFC94161.1"/>
    </source>
</evidence>
<sequence>MTILSSLSGFGQNKLEKIKKYLIESSYEIENSDKLKILDLIKPTIGIKTKSKTDNEIEIGISKIGGNPDLPNDFKWPKFENEYLTFCAQYNLTELNKYVKDNSLPSKGMLYVFIFIDKEWPGFLNKKDSYKIIYIENTKNIQRQNFPKGYFQESKFKAAQIEYFEYLTLPHYTSYKVEKYFNKYEDFEYFYDSVTEFNDTLFNQNSDIFHQILGEDRSIQSTVVIDFATKILEIKTIEDYNSKKTEIDKISKDYSILLQLDCNDNNSDLSKFGGGMTIYFGIEPKNLKNRDFENVIMAFQGT</sequence>
<dbReference type="InterPro" id="IPR035948">
    <property type="entry name" value="YwqG-like_sf"/>
</dbReference>
<accession>A0A1I1N922</accession>
<dbReference type="PANTHER" id="PTHR36436">
    <property type="entry name" value="SLL5081 PROTEIN"/>
    <property type="match status" value="1"/>
</dbReference>
<dbReference type="Pfam" id="PF09234">
    <property type="entry name" value="DUF1963"/>
    <property type="match status" value="1"/>
</dbReference>
<gene>
    <name evidence="1" type="ORF">SAMN04487907_1191</name>
</gene>
<dbReference type="InterPro" id="IPR015315">
    <property type="entry name" value="DUF1963"/>
</dbReference>
<name>A0A1I1N922_9FLAO</name>
<dbReference type="PANTHER" id="PTHR36436:SF6">
    <property type="entry name" value="SLL5081 PROTEIN"/>
    <property type="match status" value="1"/>
</dbReference>
<dbReference type="RefSeq" id="WP_092545139.1">
    <property type="nucleotide sequence ID" value="NZ_FOKV01000019.1"/>
</dbReference>
<organism evidence="1 2">
    <name type="scientific">Zunongwangia mangrovi</name>
    <dbReference type="NCBI Taxonomy" id="1334022"/>
    <lineage>
        <taxon>Bacteria</taxon>
        <taxon>Pseudomonadati</taxon>
        <taxon>Bacteroidota</taxon>
        <taxon>Flavobacteriia</taxon>
        <taxon>Flavobacteriales</taxon>
        <taxon>Flavobacteriaceae</taxon>
        <taxon>Zunongwangia</taxon>
    </lineage>
</organism>
<reference evidence="2" key="1">
    <citation type="submission" date="2016-10" db="EMBL/GenBank/DDBJ databases">
        <authorList>
            <person name="Varghese N."/>
            <person name="Submissions S."/>
        </authorList>
    </citation>
    <scope>NUCLEOTIDE SEQUENCE [LARGE SCALE GENOMIC DNA]</scope>
    <source>
        <strain evidence="2">DSM 24499</strain>
    </source>
</reference>
<dbReference type="OrthoDB" id="8856529at2"/>
<protein>
    <submittedName>
        <fullName evidence="1">Uncharacterized protein YwqG</fullName>
    </submittedName>
</protein>
<dbReference type="Proteomes" id="UP000199438">
    <property type="component" value="Unassembled WGS sequence"/>
</dbReference>
<dbReference type="EMBL" id="FOKV01000019">
    <property type="protein sequence ID" value="SFC94161.1"/>
    <property type="molecule type" value="Genomic_DNA"/>
</dbReference>
<dbReference type="SUPFAM" id="SSF103032">
    <property type="entry name" value="Hypothetical protein YwqG"/>
    <property type="match status" value="1"/>
</dbReference>